<organism evidence="2 3">
    <name type="scientific">Candidatus Moanibacter tarae</name>
    <dbReference type="NCBI Taxonomy" id="2200854"/>
    <lineage>
        <taxon>Bacteria</taxon>
        <taxon>Pseudomonadati</taxon>
        <taxon>Verrucomicrobiota</taxon>
        <taxon>Opitutia</taxon>
        <taxon>Puniceicoccales</taxon>
        <taxon>Puniceicoccales incertae sedis</taxon>
        <taxon>Candidatus Moanibacter</taxon>
    </lineage>
</organism>
<dbReference type="PANTHER" id="PTHR23419:SF8">
    <property type="entry name" value="FI09726P"/>
    <property type="match status" value="1"/>
</dbReference>
<dbReference type="GO" id="GO:0005507">
    <property type="term" value="F:copper ion binding"/>
    <property type="evidence" value="ECO:0007669"/>
    <property type="project" value="TreeGrafter"/>
</dbReference>
<dbReference type="KEGG" id="mtar:DF168_01622"/>
<dbReference type="GO" id="GO:0010038">
    <property type="term" value="P:response to metal ion"/>
    <property type="evidence" value="ECO:0007669"/>
    <property type="project" value="InterPro"/>
</dbReference>
<name>A0A2Z4ADQ7_9BACT</name>
<dbReference type="AlphaFoldDB" id="A0A2Z4ADQ7"/>
<dbReference type="EMBL" id="CP029803">
    <property type="protein sequence ID" value="AWT60413.1"/>
    <property type="molecule type" value="Genomic_DNA"/>
</dbReference>
<evidence type="ECO:0000256" key="1">
    <source>
        <dbReference type="ARBA" id="ARBA00010169"/>
    </source>
</evidence>
<dbReference type="PANTHER" id="PTHR23419">
    <property type="entry name" value="DIVALENT CATION TOLERANCE CUTA-RELATED"/>
    <property type="match status" value="1"/>
</dbReference>
<evidence type="ECO:0000313" key="3">
    <source>
        <dbReference type="Proteomes" id="UP000247465"/>
    </source>
</evidence>
<dbReference type="Pfam" id="PF03091">
    <property type="entry name" value="CutA1"/>
    <property type="match status" value="1"/>
</dbReference>
<dbReference type="InterPro" id="IPR015867">
    <property type="entry name" value="N-reg_PII/ATP_PRibTrfase_C"/>
</dbReference>
<evidence type="ECO:0000313" key="2">
    <source>
        <dbReference type="EMBL" id="AWT60413.1"/>
    </source>
</evidence>
<dbReference type="InterPro" id="IPR004323">
    <property type="entry name" value="Ion_tolerance_CutA"/>
</dbReference>
<gene>
    <name evidence="2" type="primary">cutA</name>
    <name evidence="2" type="ORF">DF168_01622</name>
</gene>
<dbReference type="InterPro" id="IPR011322">
    <property type="entry name" value="N-reg_PII-like_a/b"/>
</dbReference>
<proteinExistence type="inferred from homology"/>
<dbReference type="SUPFAM" id="SSF54913">
    <property type="entry name" value="GlnB-like"/>
    <property type="match status" value="1"/>
</dbReference>
<accession>A0A2Z4ADQ7</accession>
<protein>
    <submittedName>
        <fullName evidence="2">Divalent-cation tolerance protein CutA</fullName>
    </submittedName>
</protein>
<reference evidence="2 3" key="1">
    <citation type="submission" date="2018-06" db="EMBL/GenBank/DDBJ databases">
        <title>Draft Genome Sequence of a Novel Marine Bacterium Related to the Verrucomicrobia.</title>
        <authorList>
            <person name="Vosseberg J."/>
            <person name="Martijn J."/>
            <person name="Ettema T.J.G."/>
        </authorList>
    </citation>
    <scope>NUCLEOTIDE SEQUENCE [LARGE SCALE GENOMIC DNA]</scope>
    <source>
        <strain evidence="2">TARA_B100001123</strain>
    </source>
</reference>
<comment type="similarity">
    <text evidence="1">Belongs to the CutA family.</text>
</comment>
<dbReference type="Proteomes" id="UP000247465">
    <property type="component" value="Chromosome"/>
</dbReference>
<sequence>MSNLRIGITTTETFLDAKKLASAAVEKRLAACAQIDGPITSIYYWEGEIQSDKEFRILLKYPDERSVDLQDWILDEHPYETPEWVIINPEFVSEEYEKWVFQMCR</sequence>
<dbReference type="Gene3D" id="3.30.70.120">
    <property type="match status" value="1"/>
</dbReference>